<proteinExistence type="predicted"/>
<organism evidence="2">
    <name type="scientific">Fusobacterium nucleatum 13_3C</name>
    <dbReference type="NCBI Taxonomy" id="1357398"/>
    <lineage>
        <taxon>Bacteria</taxon>
        <taxon>Fusobacteriati</taxon>
        <taxon>Fusobacteriota</taxon>
        <taxon>Fusobacteriia</taxon>
        <taxon>Fusobacteriales</taxon>
        <taxon>Fusobacteriaceae</taxon>
        <taxon>Fusobacterium</taxon>
    </lineage>
</organism>
<feature type="domain" description="KAP NTPase" evidence="1">
    <location>
        <begin position="42"/>
        <end position="257"/>
    </location>
</feature>
<reference evidence="2" key="1">
    <citation type="submission" date="2014-01" db="EMBL/GenBank/DDBJ databases">
        <title>The Genome Sequence of Fusobacterium nucleatum 13_3C.</title>
        <authorList>
            <consortium name="The Broad Institute Genomics Platform"/>
            <person name="Earl A."/>
            <person name="Allen-Vercoe E."/>
            <person name="Daigneault M."/>
            <person name="Young S.K."/>
            <person name="Zeng Q."/>
            <person name="Gargeya S."/>
            <person name="Fitzgerald M."/>
            <person name="Abouelleil A."/>
            <person name="Alvarado L."/>
            <person name="Chapman S.B."/>
            <person name="Gainer-Dewar J."/>
            <person name="Goldberg J."/>
            <person name="Griggs A."/>
            <person name="Gujja S."/>
            <person name="Hansen M."/>
            <person name="Howarth C."/>
            <person name="Imamovic A."/>
            <person name="Ireland A."/>
            <person name="Larimer J."/>
            <person name="McCowan C."/>
            <person name="Murphy C."/>
            <person name="Pearson M."/>
            <person name="Poon T.W."/>
            <person name="Priest M."/>
            <person name="Roberts A."/>
            <person name="Saif S."/>
            <person name="Shea T."/>
            <person name="Sykes S."/>
            <person name="Wortman J."/>
            <person name="Nusbaum C."/>
            <person name="Birren B."/>
        </authorList>
    </citation>
    <scope>NUCLEOTIDE SEQUENCE [LARGE SCALE GENOMIC DNA]</scope>
    <source>
        <strain evidence="2">13_3C</strain>
    </source>
</reference>
<sequence>MNLLADIPCEYEEKDIQYSKVLGIKNLLTNEGNKDFLEKTNLIALYGEWGSGKSSIFKTLKKVMRTQQNYIPLIFETWKYEKDDNLAFSLLEFILSNVNKITGSKEEIKNILKNKTWNILKNFSKGISVKIPFFDFMDIDFDKIFEEDKKDEEKDKRSLYIITENFIKDFQEKIDECIFKTNKKILVMIDDLDRCEDENIINLLSALKLMFAVKNIIFICGIDKGAVIQTLLRKYRNKEKSEEYLEKIFSISFNVLKTSELNLFPKDEDEYLKK</sequence>
<dbReference type="InterPro" id="IPR011646">
    <property type="entry name" value="KAP_P-loop"/>
</dbReference>
<dbReference type="EMBL" id="JAOZ01000011">
    <property type="protein sequence ID" value="ETZ26536.1"/>
    <property type="molecule type" value="Genomic_DNA"/>
</dbReference>
<dbReference type="Gene3D" id="3.40.50.300">
    <property type="entry name" value="P-loop containing nucleotide triphosphate hydrolases"/>
    <property type="match status" value="1"/>
</dbReference>
<dbReference type="OrthoDB" id="88903at2"/>
<dbReference type="InterPro" id="IPR052754">
    <property type="entry name" value="NTPase_KAP_P-loop"/>
</dbReference>
<accession>X7RYH4</accession>
<dbReference type="AlphaFoldDB" id="X7RYH4"/>
<evidence type="ECO:0000259" key="1">
    <source>
        <dbReference type="Pfam" id="PF07693"/>
    </source>
</evidence>
<dbReference type="PATRIC" id="fig|1357398.3.peg.1352"/>
<dbReference type="InterPro" id="IPR027417">
    <property type="entry name" value="P-loop_NTPase"/>
</dbReference>
<comment type="caution">
    <text evidence="2">The sequence shown here is derived from an EMBL/GenBank/DDBJ whole genome shotgun (WGS) entry which is preliminary data.</text>
</comment>
<gene>
    <name evidence="2" type="ORF">HMPREF2085_01367</name>
</gene>
<evidence type="ECO:0000313" key="2">
    <source>
        <dbReference type="EMBL" id="ETZ26536.1"/>
    </source>
</evidence>
<dbReference type="HOGENOM" id="CLU_1014730_0_0_0"/>
<dbReference type="Pfam" id="PF07693">
    <property type="entry name" value="KAP_NTPase"/>
    <property type="match status" value="1"/>
</dbReference>
<dbReference type="PANTHER" id="PTHR22674">
    <property type="entry name" value="NTPASE, KAP FAMILY P-LOOP DOMAIN-CONTAINING 1"/>
    <property type="match status" value="1"/>
</dbReference>
<dbReference type="SUPFAM" id="SSF52540">
    <property type="entry name" value="P-loop containing nucleoside triphosphate hydrolases"/>
    <property type="match status" value="1"/>
</dbReference>
<dbReference type="PANTHER" id="PTHR22674:SF6">
    <property type="entry name" value="NTPASE KAP FAMILY P-LOOP DOMAIN-CONTAINING PROTEIN 1"/>
    <property type="match status" value="1"/>
</dbReference>
<protein>
    <recommendedName>
        <fullName evidence="1">KAP NTPase domain-containing protein</fullName>
    </recommendedName>
</protein>
<name>X7RYH4_FUSNU</name>